<dbReference type="InterPro" id="IPR038107">
    <property type="entry name" value="Glycos_transf_N_sf"/>
</dbReference>
<sequence>MLLLYDLGIRVYSVLAFILSFFNKKAKAWVNGRADQTIVPMDNCTWYHFASLGEFEQGRPVIEMYKSRNPEVKVVITFFSPSGYEIRKNSPLADHVYYLPSDTGSNARHFIDIINPTAAVFTKYEYWYHYFDELHKRNIPIYMISAIFQRRQAFFKWYGGLHRKMLKMVRYFYVQDFHSIELLNSLGITNATVSGDTRFDRVWANAGDPNFIPEVEYFKNGQKLVVAGSTWPEGEKLLAAIINDYPDWKWVFAPHEVTAQHIEDLKAMLPAEGTICFSKLPQNKLKIAEYRILILDNVGMLSSIYQYGDLAYIGGGFGRGIHNILEAGAFGLPVIFGPNYQAFKEAKDVVALGAGISVSNTEELKSAADKFMTDDAERLRAGKIMKDYVKQNTGATEKIFNSIRNTDQ</sequence>
<feature type="domain" description="3-deoxy-D-manno-octulosonic-acid transferase N-terminal" evidence="9">
    <location>
        <begin position="42"/>
        <end position="200"/>
    </location>
</feature>
<comment type="function">
    <text evidence="8">Involved in lipopolysaccharide (LPS) biosynthesis. Catalyzes the transfer of 3-deoxy-D-manno-octulosonate (Kdo) residue(s) from CMP-Kdo to lipid IV(A), the tetraacyldisaccharide-1,4'-bisphosphate precursor of lipid A.</text>
</comment>
<dbReference type="KEGG" id="mgik:GO620_010380"/>
<comment type="pathway">
    <text evidence="1 8">Bacterial outer membrane biogenesis; LPS core biosynthesis.</text>
</comment>
<evidence type="ECO:0000256" key="8">
    <source>
        <dbReference type="RuleBase" id="RU365103"/>
    </source>
</evidence>
<dbReference type="PANTHER" id="PTHR42755:SF1">
    <property type="entry name" value="3-DEOXY-D-MANNO-OCTULOSONIC ACID TRANSFERASE, MITOCHONDRIAL-RELATED"/>
    <property type="match status" value="1"/>
</dbReference>
<organism evidence="10 11">
    <name type="scientific">Mucilaginibacter ginkgonis</name>
    <dbReference type="NCBI Taxonomy" id="2682091"/>
    <lineage>
        <taxon>Bacteria</taxon>
        <taxon>Pseudomonadati</taxon>
        <taxon>Bacteroidota</taxon>
        <taxon>Sphingobacteriia</taxon>
        <taxon>Sphingobacteriales</taxon>
        <taxon>Sphingobacteriaceae</taxon>
        <taxon>Mucilaginibacter</taxon>
    </lineage>
</organism>
<dbReference type="PANTHER" id="PTHR42755">
    <property type="entry name" value="3-DEOXY-MANNO-OCTULOSONATE CYTIDYLYLTRANSFERASE"/>
    <property type="match status" value="1"/>
</dbReference>
<evidence type="ECO:0000256" key="6">
    <source>
        <dbReference type="ARBA" id="ARBA00049183"/>
    </source>
</evidence>
<evidence type="ECO:0000313" key="10">
    <source>
        <dbReference type="EMBL" id="QQL48589.1"/>
    </source>
</evidence>
<reference evidence="10 11" key="1">
    <citation type="submission" date="2020-12" db="EMBL/GenBank/DDBJ databases">
        <title>HMF7856_wgs.fasta genome submission.</title>
        <authorList>
            <person name="Kang H."/>
            <person name="Kim H."/>
            <person name="Joh K."/>
        </authorList>
    </citation>
    <scope>NUCLEOTIDE SEQUENCE [LARGE SCALE GENOMIC DNA]</scope>
    <source>
        <strain evidence="10 11">HMF7856</strain>
    </source>
</reference>
<dbReference type="GO" id="GO:0009245">
    <property type="term" value="P:lipid A biosynthetic process"/>
    <property type="evidence" value="ECO:0007669"/>
    <property type="project" value="TreeGrafter"/>
</dbReference>
<evidence type="ECO:0000256" key="7">
    <source>
        <dbReference type="PIRSR" id="PIRSR639901-1"/>
    </source>
</evidence>
<evidence type="ECO:0000259" key="9">
    <source>
        <dbReference type="Pfam" id="PF04413"/>
    </source>
</evidence>
<evidence type="ECO:0000256" key="2">
    <source>
        <dbReference type="ARBA" id="ARBA00012621"/>
    </source>
</evidence>
<dbReference type="Proteomes" id="UP000429232">
    <property type="component" value="Chromosome"/>
</dbReference>
<keyword evidence="8" id="KW-0448">Lipopolysaccharide biosynthesis</keyword>
<dbReference type="Gene3D" id="3.40.50.11720">
    <property type="entry name" value="3-Deoxy-D-manno-octulosonic-acid transferase, N-terminal domain"/>
    <property type="match status" value="1"/>
</dbReference>
<dbReference type="EMBL" id="CP066775">
    <property type="protein sequence ID" value="QQL48589.1"/>
    <property type="molecule type" value="Genomic_DNA"/>
</dbReference>
<evidence type="ECO:0000256" key="4">
    <source>
        <dbReference type="ARBA" id="ARBA00022679"/>
    </source>
</evidence>
<dbReference type="EC" id="2.4.99.12" evidence="2 8"/>
<protein>
    <recommendedName>
        <fullName evidence="3 8">3-deoxy-D-manno-octulosonic acid transferase</fullName>
        <shortName evidence="8">Kdo transferase</shortName>
        <ecNumber evidence="2 8">2.4.99.12</ecNumber>
    </recommendedName>
    <alternativeName>
        <fullName evidence="5 8">Lipid IV(A) 3-deoxy-D-manno-octulosonic acid transferase</fullName>
    </alternativeName>
</protein>
<evidence type="ECO:0000256" key="1">
    <source>
        <dbReference type="ARBA" id="ARBA00004713"/>
    </source>
</evidence>
<comment type="subcellular location">
    <subcellularLocation>
        <location evidence="8">Cell membrane</location>
    </subcellularLocation>
</comment>
<keyword evidence="8" id="KW-1003">Cell membrane</keyword>
<dbReference type="AlphaFoldDB" id="A0A6I4I0F2"/>
<keyword evidence="11" id="KW-1185">Reference proteome</keyword>
<accession>A0A6I4I0F2</accession>
<dbReference type="GO" id="GO:0043842">
    <property type="term" value="F:Kdo transferase activity"/>
    <property type="evidence" value="ECO:0007669"/>
    <property type="project" value="UniProtKB-EC"/>
</dbReference>
<evidence type="ECO:0000256" key="5">
    <source>
        <dbReference type="ARBA" id="ARBA00031445"/>
    </source>
</evidence>
<feature type="active site" description="Proton acceptor" evidence="7">
    <location>
        <position position="54"/>
    </location>
</feature>
<dbReference type="UniPathway" id="UPA00958"/>
<comment type="catalytic activity">
    <reaction evidence="6 8">
        <text>lipid IVA (E. coli) + CMP-3-deoxy-beta-D-manno-octulosonate = alpha-Kdo-(2-&gt;6)-lipid IVA (E. coli) + CMP + H(+)</text>
        <dbReference type="Rhea" id="RHEA:28066"/>
        <dbReference type="ChEBI" id="CHEBI:15378"/>
        <dbReference type="ChEBI" id="CHEBI:58603"/>
        <dbReference type="ChEBI" id="CHEBI:60364"/>
        <dbReference type="ChEBI" id="CHEBI:60377"/>
        <dbReference type="ChEBI" id="CHEBI:85987"/>
        <dbReference type="EC" id="2.4.99.12"/>
    </reaction>
</comment>
<dbReference type="GO" id="GO:0005886">
    <property type="term" value="C:plasma membrane"/>
    <property type="evidence" value="ECO:0007669"/>
    <property type="project" value="UniProtKB-SubCell"/>
</dbReference>
<keyword evidence="4 8" id="KW-0808">Transferase</keyword>
<dbReference type="InterPro" id="IPR007507">
    <property type="entry name" value="Glycos_transf_N"/>
</dbReference>
<dbReference type="Pfam" id="PF04413">
    <property type="entry name" value="Glycos_transf_N"/>
    <property type="match status" value="1"/>
</dbReference>
<evidence type="ECO:0000313" key="11">
    <source>
        <dbReference type="Proteomes" id="UP000429232"/>
    </source>
</evidence>
<dbReference type="SUPFAM" id="SSF53756">
    <property type="entry name" value="UDP-Glycosyltransferase/glycogen phosphorylase"/>
    <property type="match status" value="1"/>
</dbReference>
<gene>
    <name evidence="10" type="ORF">GO620_010380</name>
</gene>
<dbReference type="GO" id="GO:0009244">
    <property type="term" value="P:lipopolysaccharide core region biosynthetic process"/>
    <property type="evidence" value="ECO:0007669"/>
    <property type="project" value="UniProtKB-UniRule"/>
</dbReference>
<evidence type="ECO:0000256" key="3">
    <source>
        <dbReference type="ARBA" id="ARBA00019077"/>
    </source>
</evidence>
<dbReference type="InterPro" id="IPR039901">
    <property type="entry name" value="Kdotransferase"/>
</dbReference>
<proteinExistence type="inferred from homology"/>
<dbReference type="Gene3D" id="3.40.50.2000">
    <property type="entry name" value="Glycogen Phosphorylase B"/>
    <property type="match status" value="1"/>
</dbReference>
<name>A0A6I4I0F2_9SPHI</name>
<dbReference type="RefSeq" id="WP_157525223.1">
    <property type="nucleotide sequence ID" value="NZ_CP066775.1"/>
</dbReference>
<keyword evidence="8" id="KW-0472">Membrane</keyword>
<comment type="similarity">
    <text evidence="8">Belongs to the glycosyltransferase group 1 family.</text>
</comment>